<accession>A0AA88LCF9</accession>
<gene>
    <name evidence="1" type="ORF">QYM36_003401</name>
</gene>
<evidence type="ECO:0000313" key="2">
    <source>
        <dbReference type="Proteomes" id="UP001187531"/>
    </source>
</evidence>
<dbReference type="EMBL" id="JAVRJZ010000006">
    <property type="protein sequence ID" value="KAK2721109.1"/>
    <property type="molecule type" value="Genomic_DNA"/>
</dbReference>
<dbReference type="AlphaFoldDB" id="A0AA88LCF9"/>
<dbReference type="Gene3D" id="3.60.10.10">
    <property type="entry name" value="Endonuclease/exonuclease/phosphatase"/>
    <property type="match status" value="1"/>
</dbReference>
<dbReference type="Proteomes" id="UP001187531">
    <property type="component" value="Unassembled WGS sequence"/>
</dbReference>
<dbReference type="InterPro" id="IPR036691">
    <property type="entry name" value="Endo/exonu/phosph_ase_sf"/>
</dbReference>
<proteinExistence type="predicted"/>
<name>A0AA88LCF9_ARTSF</name>
<comment type="caution">
    <text evidence="1">The sequence shown here is derived from an EMBL/GenBank/DDBJ whole genome shotgun (WGS) entry which is preliminary data.</text>
</comment>
<keyword evidence="2" id="KW-1185">Reference proteome</keyword>
<sequence length="203" mass="22250">MKNLKDFRDNGSTGDVGGQIRKASAQYYRYRVSALLKARPKQWCTVKKISAHNVTTGSAGKITADLTTSYTETAISKVTNPASDALPLFTPKTTLAIGTLNVSTLTKEGKKDLLIREINRDKWDIVGLSETHLPVTGVEKIGDTTLLLSGRNDGIHRQGVRIILSNKANKSLISTTLASEHIITIRLKGLTTNLKHLKRLTEK</sequence>
<organism evidence="1 2">
    <name type="scientific">Artemia franciscana</name>
    <name type="common">Brine shrimp</name>
    <name type="synonym">Artemia sanfranciscana</name>
    <dbReference type="NCBI Taxonomy" id="6661"/>
    <lineage>
        <taxon>Eukaryota</taxon>
        <taxon>Metazoa</taxon>
        <taxon>Ecdysozoa</taxon>
        <taxon>Arthropoda</taxon>
        <taxon>Crustacea</taxon>
        <taxon>Branchiopoda</taxon>
        <taxon>Anostraca</taxon>
        <taxon>Artemiidae</taxon>
        <taxon>Artemia</taxon>
    </lineage>
</organism>
<evidence type="ECO:0008006" key="3">
    <source>
        <dbReference type="Google" id="ProtNLM"/>
    </source>
</evidence>
<reference evidence="1" key="1">
    <citation type="submission" date="2023-07" db="EMBL/GenBank/DDBJ databases">
        <title>Chromosome-level genome assembly of Artemia franciscana.</title>
        <authorList>
            <person name="Jo E."/>
        </authorList>
    </citation>
    <scope>NUCLEOTIDE SEQUENCE</scope>
    <source>
        <tissue evidence="1">Whole body</tissue>
    </source>
</reference>
<evidence type="ECO:0000313" key="1">
    <source>
        <dbReference type="EMBL" id="KAK2721109.1"/>
    </source>
</evidence>
<protein>
    <recommendedName>
        <fullName evidence="3">Endonuclease-reverse transcriptase</fullName>
    </recommendedName>
</protein>